<dbReference type="PATRIC" id="fig|1291052.5.peg.1612"/>
<name>A0A0R1ZJK2_9LACO</name>
<dbReference type="EMBL" id="AYYO01000030">
    <property type="protein sequence ID" value="KRM55136.1"/>
    <property type="molecule type" value="Genomic_DNA"/>
</dbReference>
<gene>
    <name evidence="1" type="ORF">FC18_GL001584</name>
</gene>
<organism evidence="1 2">
    <name type="scientific">Lacticaseibacillus sharpeae JCM 1186 = DSM 20505</name>
    <dbReference type="NCBI Taxonomy" id="1291052"/>
    <lineage>
        <taxon>Bacteria</taxon>
        <taxon>Bacillati</taxon>
        <taxon>Bacillota</taxon>
        <taxon>Bacilli</taxon>
        <taxon>Lactobacillales</taxon>
        <taxon>Lactobacillaceae</taxon>
        <taxon>Lacticaseibacillus</taxon>
    </lineage>
</organism>
<reference evidence="1 2" key="1">
    <citation type="journal article" date="2015" name="Genome Announc.">
        <title>Expanding the biotechnology potential of lactobacilli through comparative genomics of 213 strains and associated genera.</title>
        <authorList>
            <person name="Sun Z."/>
            <person name="Harris H.M."/>
            <person name="McCann A."/>
            <person name="Guo C."/>
            <person name="Argimon S."/>
            <person name="Zhang W."/>
            <person name="Yang X."/>
            <person name="Jeffery I.B."/>
            <person name="Cooney J.C."/>
            <person name="Kagawa T.F."/>
            <person name="Liu W."/>
            <person name="Song Y."/>
            <person name="Salvetti E."/>
            <person name="Wrobel A."/>
            <person name="Rasinkangas P."/>
            <person name="Parkhill J."/>
            <person name="Rea M.C."/>
            <person name="O'Sullivan O."/>
            <person name="Ritari J."/>
            <person name="Douillard F.P."/>
            <person name="Paul Ross R."/>
            <person name="Yang R."/>
            <person name="Briner A.E."/>
            <person name="Felis G.E."/>
            <person name="de Vos W.M."/>
            <person name="Barrangou R."/>
            <person name="Klaenhammer T.R."/>
            <person name="Caufield P.W."/>
            <person name="Cui Y."/>
            <person name="Zhang H."/>
            <person name="O'Toole P.W."/>
        </authorList>
    </citation>
    <scope>NUCLEOTIDE SEQUENCE [LARGE SCALE GENOMIC DNA]</scope>
    <source>
        <strain evidence="1 2">DSM 20505</strain>
    </source>
</reference>
<evidence type="ECO:0000313" key="1">
    <source>
        <dbReference type="EMBL" id="KRM55136.1"/>
    </source>
</evidence>
<keyword evidence="2" id="KW-1185">Reference proteome</keyword>
<proteinExistence type="predicted"/>
<protein>
    <submittedName>
        <fullName evidence="1">Uncharacterized protein</fullName>
    </submittedName>
</protein>
<sequence>MSYDNDDNFVNLDLIESAPYNRGKNRRFYGVGRALFAIVAQASFDYGDDGFILLKPKTRVREHFSTDMGAKEIGNGKQYIDTTSAIQLLNTFKGDDSNGK</sequence>
<dbReference type="Proteomes" id="UP000051679">
    <property type="component" value="Unassembled WGS sequence"/>
</dbReference>
<evidence type="ECO:0000313" key="2">
    <source>
        <dbReference type="Proteomes" id="UP000051679"/>
    </source>
</evidence>
<comment type="caution">
    <text evidence="1">The sequence shown here is derived from an EMBL/GenBank/DDBJ whole genome shotgun (WGS) entry which is preliminary data.</text>
</comment>
<dbReference type="AlphaFoldDB" id="A0A0R1ZJK2"/>
<accession>A0A0R1ZJK2</accession>